<dbReference type="EMBL" id="RCSX01000043">
    <property type="protein sequence ID" value="KAF7915636.1"/>
    <property type="molecule type" value="Genomic_DNA"/>
</dbReference>
<accession>A0ABQ7I780</accession>
<dbReference type="Proteomes" id="UP000783213">
    <property type="component" value="Unassembled WGS sequence"/>
</dbReference>
<dbReference type="GeneID" id="62237750"/>
<dbReference type="RefSeq" id="XP_038804966.1">
    <property type="nucleotide sequence ID" value="XM_038958601.1"/>
</dbReference>
<proteinExistence type="predicted"/>
<name>A0ABQ7I780_9HELO</name>
<keyword evidence="2" id="KW-1185">Reference proteome</keyword>
<protein>
    <submittedName>
        <fullName evidence="1">Uncharacterized protein</fullName>
    </submittedName>
</protein>
<organism evidence="1 2">
    <name type="scientific">Botrytis deweyae</name>
    <dbReference type="NCBI Taxonomy" id="2478750"/>
    <lineage>
        <taxon>Eukaryota</taxon>
        <taxon>Fungi</taxon>
        <taxon>Dikarya</taxon>
        <taxon>Ascomycota</taxon>
        <taxon>Pezizomycotina</taxon>
        <taxon>Leotiomycetes</taxon>
        <taxon>Helotiales</taxon>
        <taxon>Sclerotiniaceae</taxon>
        <taxon>Botrytis</taxon>
    </lineage>
</organism>
<gene>
    <name evidence="1" type="ORF">EAE98_010979</name>
</gene>
<sequence>MFEFITSFFSTAAPPLFPPSGPTVTVLIIPANGAPPRIERLGTVNVRNDGRIDRFLHYVPDMRPYWKNDFGWSCRDIARIDITNHVVPALNGFYYGFKSYDVYDLPMSKHGRGIYGDACITKMAPEKYCARGFRIIKWGEEEIDDLKNELSRFAVYDDITMDVVDTGLWKELVEKLSKV</sequence>
<evidence type="ECO:0000313" key="2">
    <source>
        <dbReference type="Proteomes" id="UP000783213"/>
    </source>
</evidence>
<reference evidence="1 2" key="1">
    <citation type="journal article" date="2020" name="Genome Biol. Evol.">
        <title>Comparative genomics of Sclerotiniaceae.</title>
        <authorList>
            <person name="Valero Jimenez C.A."/>
            <person name="Steentjes M."/>
            <person name="Scholten O.E."/>
            <person name="Van Kan J.A.L."/>
        </authorList>
    </citation>
    <scope>NUCLEOTIDE SEQUENCE [LARGE SCALE GENOMIC DNA]</scope>
    <source>
        <strain evidence="1 2">B1</strain>
    </source>
</reference>
<comment type="caution">
    <text evidence="1">The sequence shown here is derived from an EMBL/GenBank/DDBJ whole genome shotgun (WGS) entry which is preliminary data.</text>
</comment>
<evidence type="ECO:0000313" key="1">
    <source>
        <dbReference type="EMBL" id="KAF7915636.1"/>
    </source>
</evidence>